<feature type="region of interest" description="Disordered" evidence="1">
    <location>
        <begin position="213"/>
        <end position="233"/>
    </location>
</feature>
<reference evidence="3 4" key="1">
    <citation type="submission" date="2019-11" db="EMBL/GenBank/DDBJ databases">
        <title>Whole genome shotgun sequencing (WGS) data from Adlercreutzia equolifaciens ResAG-91, Eggerthella lenta MRI-F36, MRI-F37, MRI-F40, ResAG-49, ResAG-88, ResAG-121, ResAG-145, and Gordonibacter sp. ResAG-5, ResAG-26, ResAG-43, ResAG-50, ResAG-59.</title>
        <authorList>
            <person name="Stoll D.A."/>
            <person name="Danylec N."/>
            <person name="Franz C.M.A.P."/>
            <person name="Huch M."/>
        </authorList>
    </citation>
    <scope>NUCLEOTIDE SEQUENCE [LARGE SCALE GENOMIC DNA]</scope>
    <source>
        <strain evidence="3 4">ResAG-59</strain>
    </source>
</reference>
<feature type="region of interest" description="Disordered" evidence="1">
    <location>
        <begin position="354"/>
        <end position="387"/>
    </location>
</feature>
<dbReference type="EMBL" id="WPOC01000031">
    <property type="protein sequence ID" value="MVN16416.1"/>
    <property type="molecule type" value="Genomic_DNA"/>
</dbReference>
<keyword evidence="2" id="KW-1133">Transmembrane helix</keyword>
<dbReference type="RefSeq" id="WP_157005780.1">
    <property type="nucleotide sequence ID" value="NZ_WPOC01000031.1"/>
</dbReference>
<feature type="compositionally biased region" description="Polar residues" evidence="1">
    <location>
        <begin position="371"/>
        <end position="387"/>
    </location>
</feature>
<organism evidence="3 4">
    <name type="scientific">Gordonibacter urolithinfaciens</name>
    <dbReference type="NCBI Taxonomy" id="1335613"/>
    <lineage>
        <taxon>Bacteria</taxon>
        <taxon>Bacillati</taxon>
        <taxon>Actinomycetota</taxon>
        <taxon>Coriobacteriia</taxon>
        <taxon>Eggerthellales</taxon>
        <taxon>Eggerthellaceae</taxon>
        <taxon>Gordonibacter</taxon>
    </lineage>
</organism>
<comment type="caution">
    <text evidence="3">The sequence shown here is derived from an EMBL/GenBank/DDBJ whole genome shotgun (WGS) entry which is preliminary data.</text>
</comment>
<evidence type="ECO:0000256" key="1">
    <source>
        <dbReference type="SAM" id="MobiDB-lite"/>
    </source>
</evidence>
<keyword evidence="2" id="KW-0472">Membrane</keyword>
<evidence type="ECO:0000313" key="3">
    <source>
        <dbReference type="EMBL" id="MVN16416.1"/>
    </source>
</evidence>
<gene>
    <name evidence="3" type="ORF">GO738_13890</name>
</gene>
<sequence>MNHRMRYLAAGVLSLLFLGLIYSWSNFSSAIGQEFGWDRESMRLVFTLSIITFCFGGFFGAKLNERLSFRTTLLVAAVLLAGGFAGTAAAVDAGGLPVLYVGYGVLCGAGCGIAYNTVIATVNAWFPDRVGFSSGALMMGFGIGGLVLGTAAAACIEVAGWRAVFVGLAVLIALVLVATTLVVRPRPQDRGAAAADGVRGGETVPVRLASDLVPAPDAGAPAPSRRASAAAAPRSEAPSMARSPLFWVYCLWATCAICAGLMIIGDAKSSALAVGLEAGFATLLVGLVSTTNGAAASSSACCTIGRASWRSWLRRLSPRWQVRRPLPARSLPGCACPACSWRARCSSASRTVACPSSPRRSPAACSASRSTQETWRSPTSTWQAPPC</sequence>
<dbReference type="PANTHER" id="PTHR11360:SF304">
    <property type="entry name" value="MFS DOMAIN-CONTAINING PROTEIN"/>
    <property type="match status" value="1"/>
</dbReference>
<accession>A0A6N8IM85</accession>
<evidence type="ECO:0000256" key="2">
    <source>
        <dbReference type="SAM" id="Phobius"/>
    </source>
</evidence>
<name>A0A6N8IM85_9ACTN</name>
<dbReference type="InterPro" id="IPR036259">
    <property type="entry name" value="MFS_trans_sf"/>
</dbReference>
<dbReference type="PANTHER" id="PTHR11360">
    <property type="entry name" value="MONOCARBOXYLATE TRANSPORTER"/>
    <property type="match status" value="1"/>
</dbReference>
<feature type="transmembrane region" description="Helical" evidence="2">
    <location>
        <begin position="130"/>
        <end position="154"/>
    </location>
</feature>
<protein>
    <submittedName>
        <fullName evidence="3">MFS transporter</fullName>
    </submittedName>
</protein>
<evidence type="ECO:0000313" key="4">
    <source>
        <dbReference type="Proteomes" id="UP000468327"/>
    </source>
</evidence>
<dbReference type="AlphaFoldDB" id="A0A6N8IM85"/>
<feature type="transmembrane region" description="Helical" evidence="2">
    <location>
        <begin position="270"/>
        <end position="288"/>
    </location>
</feature>
<dbReference type="Pfam" id="PF07690">
    <property type="entry name" value="MFS_1"/>
    <property type="match status" value="1"/>
</dbReference>
<dbReference type="GO" id="GO:0022857">
    <property type="term" value="F:transmembrane transporter activity"/>
    <property type="evidence" value="ECO:0007669"/>
    <property type="project" value="InterPro"/>
</dbReference>
<dbReference type="InterPro" id="IPR011701">
    <property type="entry name" value="MFS"/>
</dbReference>
<feature type="compositionally biased region" description="Low complexity" evidence="1">
    <location>
        <begin position="214"/>
        <end position="233"/>
    </location>
</feature>
<feature type="transmembrane region" description="Helical" evidence="2">
    <location>
        <begin position="73"/>
        <end position="91"/>
    </location>
</feature>
<feature type="transmembrane region" description="Helical" evidence="2">
    <location>
        <begin position="42"/>
        <end position="61"/>
    </location>
</feature>
<feature type="transmembrane region" description="Helical" evidence="2">
    <location>
        <begin position="97"/>
        <end position="118"/>
    </location>
</feature>
<dbReference type="Gene3D" id="1.20.1250.20">
    <property type="entry name" value="MFS general substrate transporter like domains"/>
    <property type="match status" value="1"/>
</dbReference>
<dbReference type="InterPro" id="IPR050327">
    <property type="entry name" value="Proton-linked_MCT"/>
</dbReference>
<feature type="transmembrane region" description="Helical" evidence="2">
    <location>
        <begin position="160"/>
        <end position="183"/>
    </location>
</feature>
<proteinExistence type="predicted"/>
<feature type="transmembrane region" description="Helical" evidence="2">
    <location>
        <begin position="244"/>
        <end position="264"/>
    </location>
</feature>
<keyword evidence="2" id="KW-0812">Transmembrane</keyword>
<dbReference type="Proteomes" id="UP000468327">
    <property type="component" value="Unassembled WGS sequence"/>
</dbReference>
<feature type="compositionally biased region" description="Low complexity" evidence="1">
    <location>
        <begin position="354"/>
        <end position="370"/>
    </location>
</feature>
<keyword evidence="4" id="KW-1185">Reference proteome</keyword>
<dbReference type="SUPFAM" id="SSF103473">
    <property type="entry name" value="MFS general substrate transporter"/>
    <property type="match status" value="1"/>
</dbReference>